<protein>
    <submittedName>
        <fullName evidence="1">Uncharacterized protein</fullName>
    </submittedName>
</protein>
<accession>X1HKF8</accession>
<evidence type="ECO:0000313" key="1">
    <source>
        <dbReference type="EMBL" id="GAH70611.1"/>
    </source>
</evidence>
<comment type="caution">
    <text evidence="1">The sequence shown here is derived from an EMBL/GenBank/DDBJ whole genome shotgun (WGS) entry which is preliminary data.</text>
</comment>
<organism evidence="1">
    <name type="scientific">marine sediment metagenome</name>
    <dbReference type="NCBI Taxonomy" id="412755"/>
    <lineage>
        <taxon>unclassified sequences</taxon>
        <taxon>metagenomes</taxon>
        <taxon>ecological metagenomes</taxon>
    </lineage>
</organism>
<reference evidence="1" key="1">
    <citation type="journal article" date="2014" name="Front. Microbiol.">
        <title>High frequency of phylogenetically diverse reductive dehalogenase-homologous genes in deep subseafloor sedimentary metagenomes.</title>
        <authorList>
            <person name="Kawai M."/>
            <person name="Futagami T."/>
            <person name="Toyoda A."/>
            <person name="Takaki Y."/>
            <person name="Nishi S."/>
            <person name="Hori S."/>
            <person name="Arai W."/>
            <person name="Tsubouchi T."/>
            <person name="Morono Y."/>
            <person name="Uchiyama I."/>
            <person name="Ito T."/>
            <person name="Fujiyama A."/>
            <person name="Inagaki F."/>
            <person name="Takami H."/>
        </authorList>
    </citation>
    <scope>NUCLEOTIDE SEQUENCE</scope>
    <source>
        <strain evidence="1">Expedition CK06-06</strain>
    </source>
</reference>
<proteinExistence type="predicted"/>
<gene>
    <name evidence="1" type="ORF">S03H2_43467</name>
</gene>
<feature type="non-terminal residue" evidence="1">
    <location>
        <position position="1"/>
    </location>
</feature>
<dbReference type="AlphaFoldDB" id="X1HKF8"/>
<dbReference type="EMBL" id="BARU01027119">
    <property type="protein sequence ID" value="GAH70611.1"/>
    <property type="molecule type" value="Genomic_DNA"/>
</dbReference>
<sequence>KIDEDGKAEVIDQKKLKECGGESVCPLEAIEKKESE</sequence>
<name>X1HKF8_9ZZZZ</name>